<sequence>MEFLEERAIWMGERNRTVVFTGPKVFVNGVWVGTDRKPPLMFSGVVQDV</sequence>
<evidence type="ECO:0000313" key="1">
    <source>
        <dbReference type="EMBL" id="PUU74439.1"/>
    </source>
</evidence>
<organism evidence="1 2">
    <name type="scientific">Tuber borchii</name>
    <name type="common">White truffle</name>
    <dbReference type="NCBI Taxonomy" id="42251"/>
    <lineage>
        <taxon>Eukaryota</taxon>
        <taxon>Fungi</taxon>
        <taxon>Dikarya</taxon>
        <taxon>Ascomycota</taxon>
        <taxon>Pezizomycotina</taxon>
        <taxon>Pezizomycetes</taxon>
        <taxon>Pezizales</taxon>
        <taxon>Tuberaceae</taxon>
        <taxon>Tuber</taxon>
    </lineage>
</organism>
<name>A0A2T6ZG41_TUBBO</name>
<reference evidence="1 2" key="1">
    <citation type="submission" date="2017-04" db="EMBL/GenBank/DDBJ databases">
        <title>Draft genome sequence of Tuber borchii Vittad., a whitish edible truffle.</title>
        <authorList>
            <consortium name="DOE Joint Genome Institute"/>
            <person name="Murat C."/>
            <person name="Kuo A."/>
            <person name="Barry K.W."/>
            <person name="Clum A."/>
            <person name="Dockter R.B."/>
            <person name="Fauchery L."/>
            <person name="Iotti M."/>
            <person name="Kohler A."/>
            <person name="Labutti K."/>
            <person name="Lindquist E.A."/>
            <person name="Lipzen A."/>
            <person name="Ohm R.A."/>
            <person name="Wang M."/>
            <person name="Grigoriev I.V."/>
            <person name="Zambonelli A."/>
            <person name="Martin F.M."/>
        </authorList>
    </citation>
    <scope>NUCLEOTIDE SEQUENCE [LARGE SCALE GENOMIC DNA]</scope>
    <source>
        <strain evidence="1 2">Tbo3840</strain>
    </source>
</reference>
<protein>
    <submittedName>
        <fullName evidence="1">Uncharacterized protein</fullName>
    </submittedName>
</protein>
<keyword evidence="2" id="KW-1185">Reference proteome</keyword>
<gene>
    <name evidence="1" type="ORF">B9Z19DRAFT_1158408</name>
</gene>
<accession>A0A2T6ZG41</accession>
<dbReference type="EMBL" id="NESQ01000299">
    <property type="protein sequence ID" value="PUU74439.1"/>
    <property type="molecule type" value="Genomic_DNA"/>
</dbReference>
<evidence type="ECO:0000313" key="2">
    <source>
        <dbReference type="Proteomes" id="UP000244722"/>
    </source>
</evidence>
<dbReference type="Proteomes" id="UP000244722">
    <property type="component" value="Unassembled WGS sequence"/>
</dbReference>
<comment type="caution">
    <text evidence="1">The sequence shown here is derived from an EMBL/GenBank/DDBJ whole genome shotgun (WGS) entry which is preliminary data.</text>
</comment>
<dbReference type="AlphaFoldDB" id="A0A2T6ZG41"/>
<proteinExistence type="predicted"/>